<dbReference type="PANTHER" id="PTHR15237:SF0">
    <property type="entry name" value="CELL CYCLE CHECKPOINT CONTROL PROTEIN"/>
    <property type="match status" value="1"/>
</dbReference>
<comment type="caution">
    <text evidence="2">The sequence shown here is derived from an EMBL/GenBank/DDBJ whole genome shotgun (WGS) entry which is preliminary data.</text>
</comment>
<feature type="region of interest" description="Disordered" evidence="1">
    <location>
        <begin position="480"/>
        <end position="508"/>
    </location>
</feature>
<dbReference type="GO" id="GO:0030896">
    <property type="term" value="C:checkpoint clamp complex"/>
    <property type="evidence" value="ECO:0007669"/>
    <property type="project" value="InterPro"/>
</dbReference>
<feature type="compositionally biased region" description="Basic and acidic residues" evidence="1">
    <location>
        <begin position="416"/>
        <end position="433"/>
    </location>
</feature>
<protein>
    <recommendedName>
        <fullName evidence="4">DNA repair protein rad9</fullName>
    </recommendedName>
</protein>
<feature type="region of interest" description="Disordered" evidence="1">
    <location>
        <begin position="122"/>
        <end position="144"/>
    </location>
</feature>
<feature type="region of interest" description="Disordered" evidence="1">
    <location>
        <begin position="620"/>
        <end position="656"/>
    </location>
</feature>
<dbReference type="PANTHER" id="PTHR15237">
    <property type="entry name" value="DNA REPAIR PROTEIN RAD9"/>
    <property type="match status" value="1"/>
</dbReference>
<dbReference type="GO" id="GO:0000076">
    <property type="term" value="P:DNA replication checkpoint signaling"/>
    <property type="evidence" value="ECO:0007669"/>
    <property type="project" value="TreeGrafter"/>
</dbReference>
<dbReference type="AlphaFoldDB" id="A0A9W8KWV4"/>
<proteinExistence type="predicted"/>
<dbReference type="SUPFAM" id="SSF55979">
    <property type="entry name" value="DNA clamp"/>
    <property type="match status" value="1"/>
</dbReference>
<dbReference type="EMBL" id="JANBTW010000031">
    <property type="protein sequence ID" value="KAJ2677540.1"/>
    <property type="molecule type" value="Genomic_DNA"/>
</dbReference>
<evidence type="ECO:0000313" key="3">
    <source>
        <dbReference type="Proteomes" id="UP001151518"/>
    </source>
</evidence>
<dbReference type="GO" id="GO:0031573">
    <property type="term" value="P:mitotic intra-S DNA damage checkpoint signaling"/>
    <property type="evidence" value="ECO:0007669"/>
    <property type="project" value="TreeGrafter"/>
</dbReference>
<feature type="region of interest" description="Disordered" evidence="1">
    <location>
        <begin position="416"/>
        <end position="435"/>
    </location>
</feature>
<feature type="compositionally biased region" description="Polar residues" evidence="1">
    <location>
        <begin position="452"/>
        <end position="462"/>
    </location>
</feature>
<evidence type="ECO:0000256" key="1">
    <source>
        <dbReference type="SAM" id="MobiDB-lite"/>
    </source>
</evidence>
<dbReference type="OrthoDB" id="60092at2759"/>
<evidence type="ECO:0000313" key="2">
    <source>
        <dbReference type="EMBL" id="KAJ2677540.1"/>
    </source>
</evidence>
<organism evidence="2 3">
    <name type="scientific">Coemansia spiralis</name>
    <dbReference type="NCBI Taxonomy" id="417178"/>
    <lineage>
        <taxon>Eukaryota</taxon>
        <taxon>Fungi</taxon>
        <taxon>Fungi incertae sedis</taxon>
        <taxon>Zoopagomycota</taxon>
        <taxon>Kickxellomycotina</taxon>
        <taxon>Kickxellomycetes</taxon>
        <taxon>Kickxellales</taxon>
        <taxon>Kickxellaceae</taxon>
        <taxon>Coemansia</taxon>
    </lineage>
</organism>
<dbReference type="InterPro" id="IPR007268">
    <property type="entry name" value="Rad9/Ddc1"/>
</dbReference>
<sequence length="656" mass="71985">MEAEIPASSLKAFYKALQCLARIGSEISFEARPHELRLIGYNSSRSAYASFTFQQQFFDAYEVDPPSTNHPNPAFRCRVLAKLLVGIFKSRGPSPGHAVEKCILRIEQTTNPVHANIAIRQHRMPSGSSNGSQGTRGATGATDSNSGECRLVVQMEYKQGICRTHRLFYEVCETLHSVYNKDECKNKWRIGAKVAADWIGHFARGLEEVSLWMTSTQVRVRSWSESQSFGAGHTQIDAAVAETTRSLQTELTINSTEFDTYHLANSHHPIELTFGLREFKAILQYADAMALPISAHFDRGGDPLLVNVGSMRQTDQSLRYAHSSIAPPDDLMAEFVLATISDNMNSSTGKNSYTPTSHKISAGCISAPHTDSIQAGSHTPQRQILLKNAPMNIDISESTSPQQSFICERVDEISIQSEDHQRRTPQELRRSDNDLTSIYDIIDPKIVPSPSPYQSSKASNNRGDLGWNLIDVDAVDRADSFSEKTTPTSSKLGRRAAAASSTDMKGPMSPMIQVRQASTNVSASQVAVNQTPPHYSTDIGGQRVVADRGTSMRSYRLLDMPRPQAPPGVTDSRDICWGDGSDDDDDISIVAPPGKIQTRLPFQQAAATAAVESAIPLNMFQEEAGNNANDSNTDMSSDEEVEATPPPSSKRIRSLF</sequence>
<dbReference type="InterPro" id="IPR046938">
    <property type="entry name" value="DNA_clamp_sf"/>
</dbReference>
<name>A0A9W8KWV4_9FUNG</name>
<accession>A0A9W8KWV4</accession>
<feature type="compositionally biased region" description="Polar residues" evidence="1">
    <location>
        <begin position="126"/>
        <end position="144"/>
    </location>
</feature>
<reference evidence="2" key="1">
    <citation type="submission" date="2022-07" db="EMBL/GenBank/DDBJ databases">
        <title>Phylogenomic reconstructions and comparative analyses of Kickxellomycotina fungi.</title>
        <authorList>
            <person name="Reynolds N.K."/>
            <person name="Stajich J.E."/>
            <person name="Barry K."/>
            <person name="Grigoriev I.V."/>
            <person name="Crous P."/>
            <person name="Smith M.E."/>
        </authorList>
    </citation>
    <scope>NUCLEOTIDE SEQUENCE</scope>
    <source>
        <strain evidence="2">NRRL 3115</strain>
    </source>
</reference>
<gene>
    <name evidence="2" type="ORF">GGI25_003060</name>
</gene>
<dbReference type="Pfam" id="PF04139">
    <property type="entry name" value="Rad9"/>
    <property type="match status" value="1"/>
</dbReference>
<dbReference type="Proteomes" id="UP001151518">
    <property type="component" value="Unassembled WGS sequence"/>
</dbReference>
<dbReference type="GO" id="GO:0006281">
    <property type="term" value="P:DNA repair"/>
    <property type="evidence" value="ECO:0007669"/>
    <property type="project" value="TreeGrafter"/>
</dbReference>
<evidence type="ECO:0008006" key="4">
    <source>
        <dbReference type="Google" id="ProtNLM"/>
    </source>
</evidence>
<dbReference type="GO" id="GO:0071479">
    <property type="term" value="P:cellular response to ionizing radiation"/>
    <property type="evidence" value="ECO:0007669"/>
    <property type="project" value="TreeGrafter"/>
</dbReference>
<dbReference type="Gene3D" id="3.70.10.10">
    <property type="match status" value="1"/>
</dbReference>
<feature type="compositionally biased region" description="Polar residues" evidence="1">
    <location>
        <begin position="624"/>
        <end position="635"/>
    </location>
</feature>
<feature type="region of interest" description="Disordered" evidence="1">
    <location>
        <begin position="441"/>
        <end position="462"/>
    </location>
</feature>